<gene>
    <name evidence="5" type="ORF">AFM12_17440</name>
</gene>
<proteinExistence type="predicted"/>
<sequence>MLSQLGYTMLSNGQTYQQYSIRAVFKNFPSEAWLMDMYPVQQLLTIDTLPKLTADFSGVHLHKMRFSAELFRDVFGVKQLYYWYQDELLICSNDLLSVLACLPKTPAPNEAVIHKYLNLSDTADFIEEDTFFEGIKRVLPGQKVRFSMQGVEKQFFWKPPEVTQNSEETGTFKTAFINSVQFKLNQNSHVAANLSGGLDSSSICSMISQKTSANLNGIFFDTGLESASESNYAHAVSVENDFDLHKVKSNDDLLKDIRYMTAVTGQPERMVVPSTIFLPIFEKTKALKAPLLFSGHGGDNIIESGRAWLDHLFKKRNFKRLKAELRKQWQLKSKVEDFEIYFIEQLTPYLKGNALLKATQLFLIPEVDKSKAFHFIKSKLNQKGKLSPTLILKTRSSKKYNELKREIPKGKTGRIMESCLSGLSIQSLETLDAIGAQKQITSVYPFLSKETLLSSASVKDELNFDDARLRGLLRDAMSGILPDIIRDRTDKAAFTDYSYECFNRLHEQTLTSFPNDHQLWSFVDYSSFKSLCEYTFKSEIPLNKKSKAIIQCSRVLYLGIWLNEFYSS</sequence>
<protein>
    <recommendedName>
        <fullName evidence="2">asparagine synthase (glutamine-hydrolyzing)</fullName>
        <ecNumber evidence="2">6.3.5.4</ecNumber>
    </recommendedName>
</protein>
<dbReference type="GO" id="GO:0004066">
    <property type="term" value="F:asparagine synthase (glutamine-hydrolyzing) activity"/>
    <property type="evidence" value="ECO:0007669"/>
    <property type="project" value="UniProtKB-EC"/>
</dbReference>
<dbReference type="SUPFAM" id="SSF56235">
    <property type="entry name" value="N-terminal nucleophile aminohydrolases (Ntn hydrolases)"/>
    <property type="match status" value="1"/>
</dbReference>
<dbReference type="InterPro" id="IPR014729">
    <property type="entry name" value="Rossmann-like_a/b/a_fold"/>
</dbReference>
<dbReference type="PANTHER" id="PTHR43284">
    <property type="entry name" value="ASPARAGINE SYNTHETASE (GLUTAMINE-HYDROLYZING)"/>
    <property type="match status" value="1"/>
</dbReference>
<evidence type="ECO:0000256" key="2">
    <source>
        <dbReference type="ARBA" id="ARBA00012737"/>
    </source>
</evidence>
<dbReference type="InterPro" id="IPR051786">
    <property type="entry name" value="ASN_synthetase/amidase"/>
</dbReference>
<dbReference type="STRING" id="1605367.AFM12_17440"/>
<dbReference type="InterPro" id="IPR001962">
    <property type="entry name" value="Asn_synthase"/>
</dbReference>
<comment type="catalytic activity">
    <reaction evidence="3">
        <text>L-aspartate + L-glutamine + ATP + H2O = L-asparagine + L-glutamate + AMP + diphosphate + H(+)</text>
        <dbReference type="Rhea" id="RHEA:12228"/>
        <dbReference type="ChEBI" id="CHEBI:15377"/>
        <dbReference type="ChEBI" id="CHEBI:15378"/>
        <dbReference type="ChEBI" id="CHEBI:29985"/>
        <dbReference type="ChEBI" id="CHEBI:29991"/>
        <dbReference type="ChEBI" id="CHEBI:30616"/>
        <dbReference type="ChEBI" id="CHEBI:33019"/>
        <dbReference type="ChEBI" id="CHEBI:58048"/>
        <dbReference type="ChEBI" id="CHEBI:58359"/>
        <dbReference type="ChEBI" id="CHEBI:456215"/>
        <dbReference type="EC" id="6.3.5.4"/>
    </reaction>
</comment>
<reference evidence="5 6" key="1">
    <citation type="submission" date="2015-07" db="EMBL/GenBank/DDBJ databases">
        <title>The draft genome sequence of Leadbetterella sp. JN14-9.</title>
        <authorList>
            <person name="Liu Y."/>
            <person name="Du J."/>
            <person name="Shao Z."/>
        </authorList>
    </citation>
    <scope>NUCLEOTIDE SEQUENCE [LARGE SCALE GENOMIC DNA]</scope>
    <source>
        <strain evidence="5 6">JN14-9</strain>
    </source>
</reference>
<evidence type="ECO:0000256" key="1">
    <source>
        <dbReference type="ARBA" id="ARBA00005187"/>
    </source>
</evidence>
<feature type="domain" description="Asparagine synthetase" evidence="4">
    <location>
        <begin position="173"/>
        <end position="532"/>
    </location>
</feature>
<dbReference type="AlphaFoldDB" id="A0A0N8H9C8"/>
<evidence type="ECO:0000313" key="5">
    <source>
        <dbReference type="EMBL" id="KPM47012.1"/>
    </source>
</evidence>
<name>A0A0N8H9C8_9BACT</name>
<dbReference type="GO" id="GO:0006529">
    <property type="term" value="P:asparagine biosynthetic process"/>
    <property type="evidence" value="ECO:0007669"/>
    <property type="project" value="InterPro"/>
</dbReference>
<evidence type="ECO:0000259" key="4">
    <source>
        <dbReference type="Pfam" id="PF00733"/>
    </source>
</evidence>
<dbReference type="Pfam" id="PF00733">
    <property type="entry name" value="Asn_synthase"/>
    <property type="match status" value="1"/>
</dbReference>
<dbReference type="Gene3D" id="3.40.50.620">
    <property type="entry name" value="HUPs"/>
    <property type="match status" value="1"/>
</dbReference>
<comment type="caution">
    <text evidence="5">The sequence shown here is derived from an EMBL/GenBank/DDBJ whole genome shotgun (WGS) entry which is preliminary data.</text>
</comment>
<dbReference type="PANTHER" id="PTHR43284:SF1">
    <property type="entry name" value="ASPARAGINE SYNTHETASE"/>
    <property type="match status" value="1"/>
</dbReference>
<dbReference type="OrthoDB" id="9763290at2"/>
<accession>A0A0N8H9C8</accession>
<keyword evidence="6" id="KW-1185">Reference proteome</keyword>
<dbReference type="Gene3D" id="3.60.20.10">
    <property type="entry name" value="Glutamine Phosphoribosylpyrophosphate, subunit 1, domain 1"/>
    <property type="match status" value="1"/>
</dbReference>
<dbReference type="RefSeq" id="WP_055150998.1">
    <property type="nucleotide sequence ID" value="NZ_JXSZ01000013.1"/>
</dbReference>
<dbReference type="EC" id="6.3.5.4" evidence="2"/>
<evidence type="ECO:0000313" key="6">
    <source>
        <dbReference type="Proteomes" id="UP000050454"/>
    </source>
</evidence>
<dbReference type="SUPFAM" id="SSF52402">
    <property type="entry name" value="Adenine nucleotide alpha hydrolases-like"/>
    <property type="match status" value="1"/>
</dbReference>
<dbReference type="Proteomes" id="UP000050454">
    <property type="component" value="Unassembled WGS sequence"/>
</dbReference>
<organism evidence="5 6">
    <name type="scientific">Jiulongibacter sediminis</name>
    <dbReference type="NCBI Taxonomy" id="1605367"/>
    <lineage>
        <taxon>Bacteria</taxon>
        <taxon>Pseudomonadati</taxon>
        <taxon>Bacteroidota</taxon>
        <taxon>Cytophagia</taxon>
        <taxon>Cytophagales</taxon>
        <taxon>Leadbetterellaceae</taxon>
        <taxon>Jiulongibacter</taxon>
    </lineage>
</organism>
<comment type="pathway">
    <text evidence="1">Amino-acid biosynthesis; L-asparagine biosynthesis; L-asparagine from L-aspartate (L-Gln route): step 1/1.</text>
</comment>
<evidence type="ECO:0000256" key="3">
    <source>
        <dbReference type="ARBA" id="ARBA00048741"/>
    </source>
</evidence>
<dbReference type="EMBL" id="LGTQ01000013">
    <property type="protein sequence ID" value="KPM47012.1"/>
    <property type="molecule type" value="Genomic_DNA"/>
</dbReference>
<dbReference type="InterPro" id="IPR029055">
    <property type="entry name" value="Ntn_hydrolases_N"/>
</dbReference>